<dbReference type="PROSITE" id="PS00028">
    <property type="entry name" value="ZINC_FINGER_C2H2_1"/>
    <property type="match status" value="13"/>
</dbReference>
<evidence type="ECO:0000256" key="2">
    <source>
        <dbReference type="ARBA" id="ARBA00006991"/>
    </source>
</evidence>
<keyword evidence="6" id="KW-0862">Zinc</keyword>
<keyword evidence="7" id="KW-0805">Transcription regulation</keyword>
<dbReference type="InterPro" id="IPR038269">
    <property type="entry name" value="SCAN_sf"/>
</dbReference>
<dbReference type="Pfam" id="PF13465">
    <property type="entry name" value="zf-H2C2_2"/>
    <property type="match status" value="2"/>
</dbReference>
<dbReference type="PANTHER" id="PTHR14003">
    <property type="entry name" value="TRANSCRIPTIONAL REPRESSOR PROTEIN YY"/>
    <property type="match status" value="1"/>
</dbReference>
<feature type="domain" description="C2H2-type" evidence="12">
    <location>
        <begin position="500"/>
        <end position="527"/>
    </location>
</feature>
<dbReference type="PROSITE" id="PS50157">
    <property type="entry name" value="ZINC_FINGER_C2H2_2"/>
    <property type="match status" value="14"/>
</dbReference>
<evidence type="ECO:0000256" key="4">
    <source>
        <dbReference type="ARBA" id="ARBA00022737"/>
    </source>
</evidence>
<keyword evidence="9" id="KW-0539">Nucleus</keyword>
<comment type="subcellular location">
    <subcellularLocation>
        <location evidence="1">Nucleus</location>
    </subcellularLocation>
</comment>
<evidence type="ECO:0000256" key="7">
    <source>
        <dbReference type="ARBA" id="ARBA00023015"/>
    </source>
</evidence>
<evidence type="ECO:0000256" key="11">
    <source>
        <dbReference type="SAM" id="MobiDB-lite"/>
    </source>
</evidence>
<feature type="domain" description="C2H2-type" evidence="12">
    <location>
        <begin position="584"/>
        <end position="611"/>
    </location>
</feature>
<feature type="domain" description="C2H2-type" evidence="12">
    <location>
        <begin position="472"/>
        <end position="499"/>
    </location>
</feature>
<feature type="domain" description="SCAN box" evidence="13">
    <location>
        <begin position="166"/>
        <end position="244"/>
    </location>
</feature>
<gene>
    <name evidence="14" type="ORF">PODLI_1B002057</name>
</gene>
<keyword evidence="5 10" id="KW-0863">Zinc-finger</keyword>
<dbReference type="FunFam" id="3.30.160.60:FF:000638">
    <property type="entry name" value="Zinc finger protein 184"/>
    <property type="match status" value="1"/>
</dbReference>
<feature type="domain" description="C2H2-type" evidence="12">
    <location>
        <begin position="332"/>
        <end position="359"/>
    </location>
</feature>
<dbReference type="FunFam" id="3.30.160.60:FF:000358">
    <property type="entry name" value="zinc finger protein 24"/>
    <property type="match status" value="3"/>
</dbReference>
<keyword evidence="8" id="KW-0804">Transcription</keyword>
<dbReference type="FunFam" id="3.30.160.60:FF:000060">
    <property type="entry name" value="zinc finger protein 436"/>
    <property type="match status" value="1"/>
</dbReference>
<dbReference type="PROSITE" id="PS50804">
    <property type="entry name" value="SCAN_BOX"/>
    <property type="match status" value="1"/>
</dbReference>
<dbReference type="Pfam" id="PF00096">
    <property type="entry name" value="zf-C2H2"/>
    <property type="match status" value="9"/>
</dbReference>
<dbReference type="FunFam" id="3.30.160.60:FF:002063">
    <property type="entry name" value="RB associated KRAB zinc finger"/>
    <property type="match status" value="1"/>
</dbReference>
<dbReference type="GO" id="GO:0005667">
    <property type="term" value="C:transcription regulator complex"/>
    <property type="evidence" value="ECO:0007669"/>
    <property type="project" value="TreeGrafter"/>
</dbReference>
<feature type="domain" description="C2H2-type" evidence="12">
    <location>
        <begin position="360"/>
        <end position="387"/>
    </location>
</feature>
<evidence type="ECO:0000259" key="12">
    <source>
        <dbReference type="PROSITE" id="PS50157"/>
    </source>
</evidence>
<dbReference type="FunFam" id="3.30.160.60:FF:001498">
    <property type="entry name" value="Zinc finger protein 404"/>
    <property type="match status" value="1"/>
</dbReference>
<comment type="similarity">
    <text evidence="2">Belongs to the krueppel C2H2-type zinc-finger protein family.</text>
</comment>
<evidence type="ECO:0000256" key="10">
    <source>
        <dbReference type="PROSITE-ProRule" id="PRU00042"/>
    </source>
</evidence>
<feature type="domain" description="C2H2-type" evidence="12">
    <location>
        <begin position="556"/>
        <end position="583"/>
    </location>
</feature>
<feature type="region of interest" description="Disordered" evidence="11">
    <location>
        <begin position="90"/>
        <end position="160"/>
    </location>
</feature>
<feature type="domain" description="C2H2-type" evidence="12">
    <location>
        <begin position="444"/>
        <end position="471"/>
    </location>
</feature>
<sequence length="751" mass="84317">MAAEIPAASLGLQLQWAAEAGAETGIKMEQAELARLAPEMAPEGTVCLGGTEGLRPSWTEPQRIKEEPEEELSSRQWEAQWQEFLRTVQAPHSGGEGSPQLSGDGAWGEVKPSGSSFEGAAVPRQWAEAAKNRTSLPSRPDAARQGNIRQAKEIKTEDVSSSEAHRQLFRQLCYQDAQGPREVYGLLRELCHQWLRPEKHTKEQILDLVILEQFLAVLPSGMGSWVKERGSEGCVQALALAEEFLLRHQEAEKAGGQGLRTIAEAAACVTEGEKQENRVTSGVGGESDQDGKTLKGETEAKQAWRTKLVAPEGDNVHEVQIKEEYCVGNDRTEFPLCAKNLASRSRLRTDRRMHAGEKPFKCADCGENFSSRKSYVIHQRIHTGEKPYKCSDCGKSFRQRIQLTIHQRIHTSEKPFTCSECGKNFRCSSNLISHRRIHTAEKLFRCSACGKSFNRSKSLTLHQKIHMGVKPFKCSECGKIFSRSKSLNSHLRVHMGEKPYTCSECGKSFSRRTSLTLHQRSHTGEKPYMCILCGKRFSRSSNLRSHKKIHTEGKPYKCLQCGKSYRHSITLGIHQRSHTGEEPYMCPVCGKRFGHKHHLTSHQKIHTGEKPFACSLCGRSFSHNISLKRHQRIHTGEKPYKCSECGKDFSRSTNLRSHQRIHTGEKPYTCSECGKSFSRNTSLTYHQRIHTGEKPYKCPECGKSFSRKTGLTSHQETHKGRNCIGARSVERVSTVTHPLTNAKETVEGKME</sequence>
<dbReference type="AlphaFoldDB" id="A0AA35P1X2"/>
<evidence type="ECO:0000256" key="9">
    <source>
        <dbReference type="ARBA" id="ARBA00023242"/>
    </source>
</evidence>
<evidence type="ECO:0000313" key="15">
    <source>
        <dbReference type="Proteomes" id="UP001178461"/>
    </source>
</evidence>
<dbReference type="GO" id="GO:0008270">
    <property type="term" value="F:zinc ion binding"/>
    <property type="evidence" value="ECO:0007669"/>
    <property type="project" value="UniProtKB-KW"/>
</dbReference>
<dbReference type="FunFam" id="3.30.160.60:FF:001297">
    <property type="entry name" value="Zinc finger and SCAN domain-containing protein 2"/>
    <property type="match status" value="1"/>
</dbReference>
<dbReference type="FunFam" id="3.30.160.60:FF:002343">
    <property type="entry name" value="Zinc finger protein 33A"/>
    <property type="match status" value="3"/>
</dbReference>
<dbReference type="GO" id="GO:0000981">
    <property type="term" value="F:DNA-binding transcription factor activity, RNA polymerase II-specific"/>
    <property type="evidence" value="ECO:0007669"/>
    <property type="project" value="TreeGrafter"/>
</dbReference>
<feature type="domain" description="C2H2-type" evidence="12">
    <location>
        <begin position="416"/>
        <end position="443"/>
    </location>
</feature>
<evidence type="ECO:0000256" key="8">
    <source>
        <dbReference type="ARBA" id="ARBA00023163"/>
    </source>
</evidence>
<dbReference type="FunFam" id="1.10.4020.10:FF:000001">
    <property type="entry name" value="zinc finger protein 263 isoform X1"/>
    <property type="match status" value="1"/>
</dbReference>
<dbReference type="FunFam" id="3.30.160.60:FF:000352">
    <property type="entry name" value="zinc finger protein 3 homolog"/>
    <property type="match status" value="1"/>
</dbReference>
<dbReference type="InterPro" id="IPR036236">
    <property type="entry name" value="Znf_C2H2_sf"/>
</dbReference>
<feature type="domain" description="C2H2-type" evidence="12">
    <location>
        <begin position="696"/>
        <end position="723"/>
    </location>
</feature>
<dbReference type="InterPro" id="IPR003309">
    <property type="entry name" value="SCAN_dom"/>
</dbReference>
<dbReference type="Gene3D" id="3.30.160.60">
    <property type="entry name" value="Classic Zinc Finger"/>
    <property type="match status" value="13"/>
</dbReference>
<name>A0AA35P1X2_9SAUR</name>
<reference evidence="14" key="1">
    <citation type="submission" date="2022-12" db="EMBL/GenBank/DDBJ databases">
        <authorList>
            <person name="Alioto T."/>
            <person name="Alioto T."/>
            <person name="Gomez Garrido J."/>
        </authorList>
    </citation>
    <scope>NUCLEOTIDE SEQUENCE</scope>
</reference>
<dbReference type="SMART" id="SM00355">
    <property type="entry name" value="ZnF_C2H2"/>
    <property type="match status" value="13"/>
</dbReference>
<dbReference type="CDD" id="cd07936">
    <property type="entry name" value="SCAN"/>
    <property type="match status" value="1"/>
</dbReference>
<evidence type="ECO:0000259" key="13">
    <source>
        <dbReference type="PROSITE" id="PS50804"/>
    </source>
</evidence>
<dbReference type="FunFam" id="3.30.160.60:FF:000478">
    <property type="entry name" value="Zinc finger protein 133"/>
    <property type="match status" value="1"/>
</dbReference>
<evidence type="ECO:0000256" key="6">
    <source>
        <dbReference type="ARBA" id="ARBA00022833"/>
    </source>
</evidence>
<evidence type="ECO:0000313" key="14">
    <source>
        <dbReference type="EMBL" id="CAI5768667.1"/>
    </source>
</evidence>
<accession>A0AA35P1X2</accession>
<dbReference type="PANTHER" id="PTHR14003:SF23">
    <property type="entry name" value="ZINC FINGER PROTEIN 143"/>
    <property type="match status" value="1"/>
</dbReference>
<feature type="region of interest" description="Disordered" evidence="11">
    <location>
        <begin position="49"/>
        <end position="71"/>
    </location>
</feature>
<keyword evidence="15" id="KW-1185">Reference proteome</keyword>
<protein>
    <submittedName>
        <fullName evidence="14">Finger and SCAN domain-containing 31-like</fullName>
    </submittedName>
</protein>
<dbReference type="InterPro" id="IPR013087">
    <property type="entry name" value="Znf_C2H2_type"/>
</dbReference>
<dbReference type="SUPFAM" id="SSF57667">
    <property type="entry name" value="beta-beta-alpha zinc fingers"/>
    <property type="match status" value="7"/>
</dbReference>
<feature type="domain" description="C2H2-type" evidence="12">
    <location>
        <begin position="528"/>
        <end position="555"/>
    </location>
</feature>
<dbReference type="Gene3D" id="1.10.4020.10">
    <property type="entry name" value="DNA breaking-rejoining enzymes"/>
    <property type="match status" value="1"/>
</dbReference>
<feature type="domain" description="C2H2-type" evidence="12">
    <location>
        <begin position="668"/>
        <end position="695"/>
    </location>
</feature>
<dbReference type="Proteomes" id="UP001178461">
    <property type="component" value="Chromosome 2"/>
</dbReference>
<dbReference type="Pfam" id="PF02023">
    <property type="entry name" value="SCAN"/>
    <property type="match status" value="1"/>
</dbReference>
<dbReference type="GO" id="GO:0000978">
    <property type="term" value="F:RNA polymerase II cis-regulatory region sequence-specific DNA binding"/>
    <property type="evidence" value="ECO:0007669"/>
    <property type="project" value="TreeGrafter"/>
</dbReference>
<evidence type="ECO:0000256" key="3">
    <source>
        <dbReference type="ARBA" id="ARBA00022723"/>
    </source>
</evidence>
<keyword evidence="4" id="KW-0677">Repeat</keyword>
<proteinExistence type="inferred from homology"/>
<organism evidence="14 15">
    <name type="scientific">Podarcis lilfordi</name>
    <name type="common">Lilford's wall lizard</name>
    <dbReference type="NCBI Taxonomy" id="74358"/>
    <lineage>
        <taxon>Eukaryota</taxon>
        <taxon>Metazoa</taxon>
        <taxon>Chordata</taxon>
        <taxon>Craniata</taxon>
        <taxon>Vertebrata</taxon>
        <taxon>Euteleostomi</taxon>
        <taxon>Lepidosauria</taxon>
        <taxon>Squamata</taxon>
        <taxon>Bifurcata</taxon>
        <taxon>Unidentata</taxon>
        <taxon>Episquamata</taxon>
        <taxon>Laterata</taxon>
        <taxon>Lacertibaenia</taxon>
        <taxon>Lacertidae</taxon>
        <taxon>Podarcis</taxon>
    </lineage>
</organism>
<feature type="region of interest" description="Disordered" evidence="11">
    <location>
        <begin position="274"/>
        <end position="297"/>
    </location>
</feature>
<feature type="domain" description="C2H2-type" evidence="12">
    <location>
        <begin position="388"/>
        <end position="415"/>
    </location>
</feature>
<evidence type="ECO:0000256" key="5">
    <source>
        <dbReference type="ARBA" id="ARBA00022771"/>
    </source>
</evidence>
<feature type="compositionally biased region" description="Basic and acidic residues" evidence="11">
    <location>
        <begin position="150"/>
        <end position="160"/>
    </location>
</feature>
<feature type="domain" description="C2H2-type" evidence="12">
    <location>
        <begin position="612"/>
        <end position="639"/>
    </location>
</feature>
<evidence type="ECO:0000256" key="1">
    <source>
        <dbReference type="ARBA" id="ARBA00004123"/>
    </source>
</evidence>
<feature type="domain" description="C2H2-type" evidence="12">
    <location>
        <begin position="640"/>
        <end position="667"/>
    </location>
</feature>
<dbReference type="EMBL" id="OX395127">
    <property type="protein sequence ID" value="CAI5768667.1"/>
    <property type="molecule type" value="Genomic_DNA"/>
</dbReference>
<keyword evidence="3" id="KW-0479">Metal-binding</keyword>
<dbReference type="GO" id="GO:0031519">
    <property type="term" value="C:PcG protein complex"/>
    <property type="evidence" value="ECO:0007669"/>
    <property type="project" value="TreeGrafter"/>
</dbReference>
<dbReference type="GO" id="GO:0000785">
    <property type="term" value="C:chromatin"/>
    <property type="evidence" value="ECO:0007669"/>
    <property type="project" value="TreeGrafter"/>
</dbReference>
<dbReference type="SMART" id="SM00431">
    <property type="entry name" value="SCAN"/>
    <property type="match status" value="1"/>
</dbReference>
<dbReference type="SUPFAM" id="SSF47353">
    <property type="entry name" value="Retrovirus capsid dimerization domain-like"/>
    <property type="match status" value="1"/>
</dbReference>